<dbReference type="Gene3D" id="1.10.10.10">
    <property type="entry name" value="Winged helix-like DNA-binding domain superfamily/Winged helix DNA-binding domain"/>
    <property type="match status" value="1"/>
</dbReference>
<dbReference type="GeneID" id="39853803"/>
<evidence type="ECO:0000313" key="4">
    <source>
        <dbReference type="EMBL" id="QCC57038.1"/>
    </source>
</evidence>
<dbReference type="Pfam" id="PF00581">
    <property type="entry name" value="Rhodanese"/>
    <property type="match status" value="2"/>
</dbReference>
<dbReference type="SMART" id="SM00450">
    <property type="entry name" value="RHOD"/>
    <property type="match status" value="2"/>
</dbReference>
<dbReference type="InterPro" id="IPR051126">
    <property type="entry name" value="Thiosulfate_sulfurtransferase"/>
</dbReference>
<organism evidence="4 5">
    <name type="scientific">Natronorubrum bangense</name>
    <dbReference type="NCBI Taxonomy" id="61858"/>
    <lineage>
        <taxon>Archaea</taxon>
        <taxon>Methanobacteriati</taxon>
        <taxon>Methanobacteriota</taxon>
        <taxon>Stenosarchaea group</taxon>
        <taxon>Halobacteria</taxon>
        <taxon>Halobacteriales</taxon>
        <taxon>Natrialbaceae</taxon>
        <taxon>Natronorubrum</taxon>
    </lineage>
</organism>
<geneLocation type="plasmid" evidence="4 5">
    <name>unnamed4</name>
</geneLocation>
<dbReference type="Gene3D" id="3.40.250.10">
    <property type="entry name" value="Rhodanese-like domain"/>
    <property type="match status" value="2"/>
</dbReference>
<dbReference type="EMBL" id="CP031309">
    <property type="protein sequence ID" value="QCC57038.1"/>
    <property type="molecule type" value="Genomic_DNA"/>
</dbReference>
<dbReference type="InterPro" id="IPR036390">
    <property type="entry name" value="WH_DNA-bd_sf"/>
</dbReference>
<evidence type="ECO:0000256" key="1">
    <source>
        <dbReference type="ARBA" id="ARBA00022737"/>
    </source>
</evidence>
<feature type="domain" description="Rhodanese" evidence="3">
    <location>
        <begin position="115"/>
        <end position="211"/>
    </location>
</feature>
<evidence type="ECO:0000256" key="2">
    <source>
        <dbReference type="RuleBase" id="RU000507"/>
    </source>
</evidence>
<gene>
    <name evidence="4" type="ORF">DV706_21210</name>
</gene>
<dbReference type="Proteomes" id="UP000296822">
    <property type="component" value="Plasmid unnamed4"/>
</dbReference>
<dbReference type="InterPro" id="IPR001307">
    <property type="entry name" value="Thiosulphate_STrfase_CS"/>
</dbReference>
<dbReference type="PROSITE" id="PS00380">
    <property type="entry name" value="RHODANESE_1"/>
    <property type="match status" value="1"/>
</dbReference>
<accession>A0A4D6HVE6</accession>
<dbReference type="PROSITE" id="PS50206">
    <property type="entry name" value="RHODANESE_3"/>
    <property type="match status" value="2"/>
</dbReference>
<dbReference type="SUPFAM" id="SSF46785">
    <property type="entry name" value="Winged helix' DNA-binding domain"/>
    <property type="match status" value="1"/>
</dbReference>
<dbReference type="InterPro" id="IPR001763">
    <property type="entry name" value="Rhodanese-like_dom"/>
</dbReference>
<dbReference type="CDD" id="cd01449">
    <property type="entry name" value="TST_Repeat_2"/>
    <property type="match status" value="1"/>
</dbReference>
<dbReference type="InterPro" id="IPR036388">
    <property type="entry name" value="WH-like_DNA-bd_sf"/>
</dbReference>
<proteinExistence type="predicted"/>
<evidence type="ECO:0000313" key="5">
    <source>
        <dbReference type="Proteomes" id="UP000296822"/>
    </source>
</evidence>
<keyword evidence="1" id="KW-0677">Repeat</keyword>
<feature type="domain" description="Rhodanese" evidence="3">
    <location>
        <begin position="241"/>
        <end position="361"/>
    </location>
</feature>
<keyword evidence="2" id="KW-0808">Transferase</keyword>
<reference evidence="4 5" key="1">
    <citation type="journal article" date="2019" name="Nat. Commun.">
        <title>A new type of DNA phosphorothioation-based antiviral system in archaea.</title>
        <authorList>
            <person name="Xiong L."/>
            <person name="Liu S."/>
            <person name="Chen S."/>
            <person name="Xiao Y."/>
            <person name="Zhu B."/>
            <person name="Gao Y."/>
            <person name="Zhang Y."/>
            <person name="Chen B."/>
            <person name="Luo J."/>
            <person name="Deng Z."/>
            <person name="Chen X."/>
            <person name="Wang L."/>
            <person name="Chen S."/>
        </authorList>
    </citation>
    <scope>NUCLEOTIDE SEQUENCE [LARGE SCALE GENOMIC DNA]</scope>
    <source>
        <strain evidence="4 5">JCM 10635</strain>
        <plasmid evidence="4 5">unnamed4</plasmid>
    </source>
</reference>
<evidence type="ECO:0000259" key="3">
    <source>
        <dbReference type="PROSITE" id="PS50206"/>
    </source>
</evidence>
<dbReference type="PANTHER" id="PTHR43855:SF1">
    <property type="entry name" value="THIOSULFATE SULFURTRANSFERASE"/>
    <property type="match status" value="1"/>
</dbReference>
<dbReference type="GO" id="GO:0004792">
    <property type="term" value="F:thiosulfate-cyanide sulfurtransferase activity"/>
    <property type="evidence" value="ECO:0007669"/>
    <property type="project" value="InterPro"/>
</dbReference>
<dbReference type="AlphaFoldDB" id="A0A4D6HVE6"/>
<protein>
    <recommendedName>
        <fullName evidence="2">Sulfurtransferase</fullName>
    </recommendedName>
</protein>
<name>A0A4D6HVE6_9EURY</name>
<dbReference type="CDD" id="cd01448">
    <property type="entry name" value="TST_Repeat_1"/>
    <property type="match status" value="1"/>
</dbReference>
<dbReference type="PROSITE" id="PS00683">
    <property type="entry name" value="RHODANESE_2"/>
    <property type="match status" value="1"/>
</dbReference>
<keyword evidence="4" id="KW-0614">Plasmid</keyword>
<dbReference type="SUPFAM" id="SSF52821">
    <property type="entry name" value="Rhodanese/Cell cycle control phosphatase"/>
    <property type="match status" value="2"/>
</dbReference>
<dbReference type="PANTHER" id="PTHR43855">
    <property type="entry name" value="THIOSULFATE SULFURTRANSFERASE"/>
    <property type="match status" value="1"/>
</dbReference>
<sequence>MADNHTKAALEDLPPSSKFIYKTLEDAGPMTLKGLTEETMLSSRTARYGLDQLDEADLIDSSPALHDGRQTCYKLNTDSCGAGSDTGSSVLVSPEWVEDRLSEFEQDDPELRLVEADAEYDQGHIPGAIQVDILGDLVDVDGCGVADKRCFEKYVGARGITQESTVVIYSTHHNQYAAYLYWLFKYYRHTDVRLLDGGKQRWTESGYPMTTEEPEITPQEYSAHAPDERIRAYRADIETALAQDVAIVDVRSSPEYHGDITQPPNKDLPEARTAGHIPGTIHITWSEVIDENGQFKDQSTLEQLFRNHGSTPETETIVYCHVGERSSIVWFVLSELLEYQIVSNYDGSWIEWGNLINAPVESDTEES</sequence>
<dbReference type="KEGG" id="nbg:DV706_21210"/>
<dbReference type="RefSeq" id="WP_049889860.1">
    <property type="nucleotide sequence ID" value="NZ_CP031309.1"/>
</dbReference>
<dbReference type="InterPro" id="IPR036873">
    <property type="entry name" value="Rhodanese-like_dom_sf"/>
</dbReference>